<dbReference type="EMBL" id="BARW01036183">
    <property type="protein sequence ID" value="GAJ24851.1"/>
    <property type="molecule type" value="Genomic_DNA"/>
</dbReference>
<evidence type="ECO:0008006" key="5">
    <source>
        <dbReference type="Google" id="ProtNLM"/>
    </source>
</evidence>
<reference evidence="4" key="1">
    <citation type="journal article" date="2014" name="Front. Microbiol.">
        <title>High frequency of phylogenetically diverse reductive dehalogenase-homologous genes in deep subseafloor sedimentary metagenomes.</title>
        <authorList>
            <person name="Kawai M."/>
            <person name="Futagami T."/>
            <person name="Toyoda A."/>
            <person name="Takaki Y."/>
            <person name="Nishi S."/>
            <person name="Hori S."/>
            <person name="Arai W."/>
            <person name="Tsubouchi T."/>
            <person name="Morono Y."/>
            <person name="Uchiyama I."/>
            <person name="Ito T."/>
            <person name="Fujiyama A."/>
            <person name="Inagaki F."/>
            <person name="Takami H."/>
        </authorList>
    </citation>
    <scope>NUCLEOTIDE SEQUENCE</scope>
    <source>
        <strain evidence="4">Expedition CK06-06</strain>
    </source>
</reference>
<dbReference type="InterPro" id="IPR041468">
    <property type="entry name" value="HTH_ParB/Spo0J"/>
</dbReference>
<dbReference type="GO" id="GO:0003677">
    <property type="term" value="F:DNA binding"/>
    <property type="evidence" value="ECO:0007669"/>
    <property type="project" value="InterPro"/>
</dbReference>
<evidence type="ECO:0000256" key="1">
    <source>
        <dbReference type="ARBA" id="ARBA00022829"/>
    </source>
</evidence>
<dbReference type="NCBIfam" id="TIGR00180">
    <property type="entry name" value="parB_part"/>
    <property type="match status" value="1"/>
</dbReference>
<dbReference type="GO" id="GO:0005694">
    <property type="term" value="C:chromosome"/>
    <property type="evidence" value="ECO:0007669"/>
    <property type="project" value="TreeGrafter"/>
</dbReference>
<keyword evidence="1" id="KW-0159">Chromosome partition</keyword>
<dbReference type="InterPro" id="IPR004437">
    <property type="entry name" value="ParB/RepB/Spo0J"/>
</dbReference>
<dbReference type="InterPro" id="IPR003115">
    <property type="entry name" value="ParB_N"/>
</dbReference>
<gene>
    <name evidence="4" type="ORF">S12H4_56239</name>
</gene>
<dbReference type="Pfam" id="PF02195">
    <property type="entry name" value="ParB_N"/>
    <property type="match status" value="1"/>
</dbReference>
<dbReference type="Gene3D" id="1.10.10.2830">
    <property type="match status" value="1"/>
</dbReference>
<dbReference type="GO" id="GO:0007059">
    <property type="term" value="P:chromosome segregation"/>
    <property type="evidence" value="ECO:0007669"/>
    <property type="project" value="UniProtKB-KW"/>
</dbReference>
<evidence type="ECO:0000259" key="3">
    <source>
        <dbReference type="Pfam" id="PF17762"/>
    </source>
</evidence>
<sequence length="102" mass="11054">GWRAAKIAGWKKIPAQIKAMSDEEAFLASLIENLNREDLTPLEEAQSYQDLIDQGYTQAGVAEVVKKSRSRVAQVLRILNLPSILFAGPGVVGSRGISGFVV</sequence>
<evidence type="ECO:0000313" key="4">
    <source>
        <dbReference type="EMBL" id="GAJ24851.1"/>
    </source>
</evidence>
<feature type="domain" description="ParB/Spo0J HTH" evidence="3">
    <location>
        <begin position="37"/>
        <end position="83"/>
    </location>
</feature>
<dbReference type="SUPFAM" id="SSF110849">
    <property type="entry name" value="ParB/Sulfiredoxin"/>
    <property type="match status" value="1"/>
</dbReference>
<dbReference type="InterPro" id="IPR036086">
    <property type="entry name" value="ParB/Sulfiredoxin_sf"/>
</dbReference>
<name>X1VYT3_9ZZZZ</name>
<evidence type="ECO:0000259" key="2">
    <source>
        <dbReference type="Pfam" id="PF02195"/>
    </source>
</evidence>
<dbReference type="Pfam" id="PF17762">
    <property type="entry name" value="HTH_ParB"/>
    <property type="match status" value="1"/>
</dbReference>
<dbReference type="PANTHER" id="PTHR33375:SF1">
    <property type="entry name" value="CHROMOSOME-PARTITIONING PROTEIN PARB-RELATED"/>
    <property type="match status" value="1"/>
</dbReference>
<comment type="caution">
    <text evidence="4">The sequence shown here is derived from an EMBL/GenBank/DDBJ whole genome shotgun (WGS) entry which is preliminary data.</text>
</comment>
<feature type="non-terminal residue" evidence="4">
    <location>
        <position position="1"/>
    </location>
</feature>
<accession>X1VYT3</accession>
<protein>
    <recommendedName>
        <fullName evidence="5">ParB/Sulfiredoxin domain-containing protein</fullName>
    </recommendedName>
</protein>
<dbReference type="InterPro" id="IPR050336">
    <property type="entry name" value="Chromosome_partition/occlusion"/>
</dbReference>
<dbReference type="AlphaFoldDB" id="X1VYT3"/>
<organism evidence="4">
    <name type="scientific">marine sediment metagenome</name>
    <dbReference type="NCBI Taxonomy" id="412755"/>
    <lineage>
        <taxon>unclassified sequences</taxon>
        <taxon>metagenomes</taxon>
        <taxon>ecological metagenomes</taxon>
    </lineage>
</organism>
<feature type="domain" description="ParB-like N-terminal" evidence="2">
    <location>
        <begin position="2"/>
        <end position="34"/>
    </location>
</feature>
<dbReference type="PANTHER" id="PTHR33375">
    <property type="entry name" value="CHROMOSOME-PARTITIONING PROTEIN PARB-RELATED"/>
    <property type="match status" value="1"/>
</dbReference>
<proteinExistence type="predicted"/>
<dbReference type="SUPFAM" id="SSF109709">
    <property type="entry name" value="KorB DNA-binding domain-like"/>
    <property type="match status" value="1"/>
</dbReference>